<evidence type="ECO:0000256" key="4">
    <source>
        <dbReference type="PROSITE-ProRule" id="PRU00175"/>
    </source>
</evidence>
<keyword evidence="8" id="KW-1185">Reference proteome</keyword>
<dbReference type="InterPro" id="IPR017907">
    <property type="entry name" value="Znf_RING_CS"/>
</dbReference>
<keyword evidence="5" id="KW-0812">Transmembrane</keyword>
<dbReference type="GO" id="GO:0008270">
    <property type="term" value="F:zinc ion binding"/>
    <property type="evidence" value="ECO:0007669"/>
    <property type="project" value="UniProtKB-KW"/>
</dbReference>
<dbReference type="PROSITE" id="PS00518">
    <property type="entry name" value="ZF_RING_1"/>
    <property type="match status" value="1"/>
</dbReference>
<evidence type="ECO:0000256" key="3">
    <source>
        <dbReference type="ARBA" id="ARBA00022833"/>
    </source>
</evidence>
<accession>A0A1X7S500</accession>
<evidence type="ECO:0000256" key="2">
    <source>
        <dbReference type="ARBA" id="ARBA00022771"/>
    </source>
</evidence>
<dbReference type="SMART" id="SM00184">
    <property type="entry name" value="RING"/>
    <property type="match status" value="1"/>
</dbReference>
<dbReference type="STRING" id="1276538.A0A1X7S500"/>
<dbReference type="EMBL" id="LT853701">
    <property type="protein sequence ID" value="SMQ54511.1"/>
    <property type="molecule type" value="Genomic_DNA"/>
</dbReference>
<feature type="transmembrane region" description="Helical" evidence="5">
    <location>
        <begin position="213"/>
        <end position="233"/>
    </location>
</feature>
<organism evidence="7 8">
    <name type="scientific">Zymoseptoria tritici (strain ST99CH_3D7)</name>
    <dbReference type="NCBI Taxonomy" id="1276538"/>
    <lineage>
        <taxon>Eukaryota</taxon>
        <taxon>Fungi</taxon>
        <taxon>Dikarya</taxon>
        <taxon>Ascomycota</taxon>
        <taxon>Pezizomycotina</taxon>
        <taxon>Dothideomycetes</taxon>
        <taxon>Dothideomycetidae</taxon>
        <taxon>Mycosphaerellales</taxon>
        <taxon>Mycosphaerellaceae</taxon>
        <taxon>Zymoseptoria</taxon>
    </lineage>
</organism>
<name>A0A1X7S500_ZYMT9</name>
<evidence type="ECO:0000256" key="1">
    <source>
        <dbReference type="ARBA" id="ARBA00022723"/>
    </source>
</evidence>
<keyword evidence="2 4" id="KW-0863">Zinc-finger</keyword>
<proteinExistence type="predicted"/>
<dbReference type="InterPro" id="IPR018957">
    <property type="entry name" value="Znf_C3HC4_RING-type"/>
</dbReference>
<dbReference type="Gene3D" id="3.30.40.10">
    <property type="entry name" value="Zinc/RING finger domain, C3HC4 (zinc finger)"/>
    <property type="match status" value="1"/>
</dbReference>
<gene>
    <name evidence="7" type="ORF">ZT3D7_G9666</name>
</gene>
<evidence type="ECO:0000256" key="5">
    <source>
        <dbReference type="SAM" id="Phobius"/>
    </source>
</evidence>
<feature type="transmembrane region" description="Helical" evidence="5">
    <location>
        <begin position="137"/>
        <end position="159"/>
    </location>
</feature>
<protein>
    <recommendedName>
        <fullName evidence="6">RING-type domain-containing protein</fullName>
    </recommendedName>
</protein>
<sequence>MAFTRSTLGQLASSSTAHAIIGALAAMFLPKLPFFFVLQVLGVYELVSRLSSEIPALPSIRAYLDTLPSPFRIFKPEECIHCKDSFEDPVVLSCGHVYCRECIYSWIAFGKNYCPLCSRVVYSYRLRDEHRVPTLTKIYVCVSVSNLTASLMFPVLLVTHQSWKGFGFWDLVYCGVLQTLNLLVTMYELAIFWKLWHSHGSGWWRHPSLLTGHAAPILVGVRGFSVLLLIGQLQYELLH</sequence>
<feature type="domain" description="RING-type" evidence="6">
    <location>
        <begin position="79"/>
        <end position="118"/>
    </location>
</feature>
<dbReference type="InterPro" id="IPR001841">
    <property type="entry name" value="Znf_RING"/>
</dbReference>
<feature type="transmembrane region" description="Helical" evidence="5">
    <location>
        <begin position="171"/>
        <end position="193"/>
    </location>
</feature>
<keyword evidence="1" id="KW-0479">Metal-binding</keyword>
<dbReference type="CDD" id="cd16449">
    <property type="entry name" value="RING-HC"/>
    <property type="match status" value="1"/>
</dbReference>
<evidence type="ECO:0000313" key="8">
    <source>
        <dbReference type="Proteomes" id="UP000215127"/>
    </source>
</evidence>
<evidence type="ECO:0000313" key="7">
    <source>
        <dbReference type="EMBL" id="SMQ54511.1"/>
    </source>
</evidence>
<dbReference type="PROSITE" id="PS50089">
    <property type="entry name" value="ZF_RING_2"/>
    <property type="match status" value="1"/>
</dbReference>
<keyword evidence="3" id="KW-0862">Zinc</keyword>
<dbReference type="Proteomes" id="UP000215127">
    <property type="component" value="Chromosome 10"/>
</dbReference>
<dbReference type="SUPFAM" id="SSF57850">
    <property type="entry name" value="RING/U-box"/>
    <property type="match status" value="1"/>
</dbReference>
<reference evidence="7 8" key="1">
    <citation type="submission" date="2016-06" db="EMBL/GenBank/DDBJ databases">
        <authorList>
            <person name="Kjaerup R.B."/>
            <person name="Dalgaard T.S."/>
            <person name="Juul-Madsen H.R."/>
        </authorList>
    </citation>
    <scope>NUCLEOTIDE SEQUENCE [LARGE SCALE GENOMIC DNA]</scope>
</reference>
<keyword evidence="5" id="KW-0472">Membrane</keyword>
<dbReference type="Pfam" id="PF00097">
    <property type="entry name" value="zf-C3HC4"/>
    <property type="match status" value="1"/>
</dbReference>
<feature type="transmembrane region" description="Helical" evidence="5">
    <location>
        <begin position="20"/>
        <end position="41"/>
    </location>
</feature>
<dbReference type="InterPro" id="IPR013083">
    <property type="entry name" value="Znf_RING/FYVE/PHD"/>
</dbReference>
<evidence type="ECO:0000259" key="6">
    <source>
        <dbReference type="PROSITE" id="PS50089"/>
    </source>
</evidence>
<keyword evidence="5" id="KW-1133">Transmembrane helix</keyword>
<dbReference type="AlphaFoldDB" id="A0A1X7S500"/>